<dbReference type="GO" id="GO:0005829">
    <property type="term" value="C:cytosol"/>
    <property type="evidence" value="ECO:0007669"/>
    <property type="project" value="TreeGrafter"/>
</dbReference>
<dbReference type="PROSITE" id="PS51755">
    <property type="entry name" value="OMPR_PHOB"/>
    <property type="match status" value="1"/>
</dbReference>
<sequence length="261" mass="29286">MDRTIESYIKGKRALIVEDEAAIAQLMKMNLVHMGFDVEVCADAETGIDSLKSNTFDLCLLDWMLPQMQGIDFLKSVRPAQSKIKIMMVTAKADADSIVSGLENGADDYLPKPFDIKVLQARVRHLMRRRHAEEQSEAQLCVPKKSESVETTEAQELKFDGLEIHIAKHRVKHQGEEVHLTPSEFKLLVSLFKAQGTVMTREQLIDLIQGEDVSVTGRTIDTHIFALRKKIGAWSKYIETVRGVGYRILISADDMSESGGL</sequence>
<evidence type="ECO:0000313" key="9">
    <source>
        <dbReference type="Proteomes" id="UP000012040"/>
    </source>
</evidence>
<dbReference type="InterPro" id="IPR016032">
    <property type="entry name" value="Sig_transdc_resp-reg_C-effctor"/>
</dbReference>
<dbReference type="Gene3D" id="1.10.10.10">
    <property type="entry name" value="Winged helix-like DNA-binding domain superfamily/Winged helix DNA-binding domain"/>
    <property type="match status" value="1"/>
</dbReference>
<dbReference type="RefSeq" id="WP_015469520.1">
    <property type="nucleotide sequence ID" value="NC_020813.1"/>
</dbReference>
<dbReference type="InterPro" id="IPR001867">
    <property type="entry name" value="OmpR/PhoB-type_DNA-bd"/>
</dbReference>
<dbReference type="SMART" id="SM00862">
    <property type="entry name" value="Trans_reg_C"/>
    <property type="match status" value="1"/>
</dbReference>
<dbReference type="Proteomes" id="UP000012040">
    <property type="component" value="Chromosome"/>
</dbReference>
<dbReference type="InterPro" id="IPR036388">
    <property type="entry name" value="WH-like_DNA-bd_sf"/>
</dbReference>
<dbReference type="InterPro" id="IPR039420">
    <property type="entry name" value="WalR-like"/>
</dbReference>
<dbReference type="Pfam" id="PF00072">
    <property type="entry name" value="Response_reg"/>
    <property type="match status" value="1"/>
</dbReference>
<dbReference type="SMART" id="SM00448">
    <property type="entry name" value="REC"/>
    <property type="match status" value="1"/>
</dbReference>
<dbReference type="PANTHER" id="PTHR48111">
    <property type="entry name" value="REGULATOR OF RPOS"/>
    <property type="match status" value="1"/>
</dbReference>
<dbReference type="eggNOG" id="COG0745">
    <property type="taxonomic scope" value="Bacteria"/>
</dbReference>
<feature type="modified residue" description="4-aspartylphosphate" evidence="4">
    <location>
        <position position="62"/>
    </location>
</feature>
<evidence type="ECO:0000256" key="4">
    <source>
        <dbReference type="PROSITE-ProRule" id="PRU00169"/>
    </source>
</evidence>
<dbReference type="STRING" id="1184267.A11Q_812"/>
<dbReference type="OrthoDB" id="5291138at2"/>
<evidence type="ECO:0000259" key="7">
    <source>
        <dbReference type="PROSITE" id="PS51755"/>
    </source>
</evidence>
<evidence type="ECO:0000256" key="3">
    <source>
        <dbReference type="ARBA" id="ARBA00023125"/>
    </source>
</evidence>
<proteinExistence type="predicted"/>
<dbReference type="KEGG" id="bex:A11Q_812"/>
<evidence type="ECO:0000256" key="2">
    <source>
        <dbReference type="ARBA" id="ARBA00023012"/>
    </source>
</evidence>
<dbReference type="HOGENOM" id="CLU_000445_30_3_7"/>
<dbReference type="SUPFAM" id="SSF52172">
    <property type="entry name" value="CheY-like"/>
    <property type="match status" value="1"/>
</dbReference>
<dbReference type="InterPro" id="IPR011006">
    <property type="entry name" value="CheY-like_superfamily"/>
</dbReference>
<reference evidence="8 9" key="1">
    <citation type="journal article" date="2013" name="ISME J.">
        <title>By their genes ye shall know them: genomic signatures of predatory bacteria.</title>
        <authorList>
            <person name="Pasternak Z."/>
            <person name="Pietrokovski S."/>
            <person name="Rotem O."/>
            <person name="Gophna U."/>
            <person name="Lurie-Weinberger M.N."/>
            <person name="Jurkevitch E."/>
        </authorList>
    </citation>
    <scope>NUCLEOTIDE SEQUENCE [LARGE SCALE GENOMIC DNA]</scope>
    <source>
        <strain evidence="8 9">JSS</strain>
    </source>
</reference>
<evidence type="ECO:0000256" key="1">
    <source>
        <dbReference type="ARBA" id="ARBA00022553"/>
    </source>
</evidence>
<dbReference type="Pfam" id="PF00486">
    <property type="entry name" value="Trans_reg_C"/>
    <property type="match status" value="1"/>
</dbReference>
<keyword evidence="2" id="KW-0902">Two-component regulatory system</keyword>
<dbReference type="GO" id="GO:0000156">
    <property type="term" value="F:phosphorelay response regulator activity"/>
    <property type="evidence" value="ECO:0007669"/>
    <property type="project" value="TreeGrafter"/>
</dbReference>
<dbReference type="PATRIC" id="fig|1184267.3.peg.821"/>
<dbReference type="PANTHER" id="PTHR48111:SF40">
    <property type="entry name" value="PHOSPHATE REGULON TRANSCRIPTIONAL REGULATORY PROTEIN PHOB"/>
    <property type="match status" value="1"/>
</dbReference>
<dbReference type="GO" id="GO:0032993">
    <property type="term" value="C:protein-DNA complex"/>
    <property type="evidence" value="ECO:0007669"/>
    <property type="project" value="TreeGrafter"/>
</dbReference>
<dbReference type="GO" id="GO:0000976">
    <property type="term" value="F:transcription cis-regulatory region binding"/>
    <property type="evidence" value="ECO:0007669"/>
    <property type="project" value="TreeGrafter"/>
</dbReference>
<dbReference type="InterPro" id="IPR001789">
    <property type="entry name" value="Sig_transdc_resp-reg_receiver"/>
</dbReference>
<feature type="DNA-binding region" description="OmpR/PhoB-type" evidence="5">
    <location>
        <begin position="154"/>
        <end position="250"/>
    </location>
</feature>
<dbReference type="CDD" id="cd00383">
    <property type="entry name" value="trans_reg_C"/>
    <property type="match status" value="1"/>
</dbReference>
<accession>M4V9B5</accession>
<dbReference type="CDD" id="cd17574">
    <property type="entry name" value="REC_OmpR"/>
    <property type="match status" value="1"/>
</dbReference>
<evidence type="ECO:0000259" key="6">
    <source>
        <dbReference type="PROSITE" id="PS50110"/>
    </source>
</evidence>
<dbReference type="PROSITE" id="PS50110">
    <property type="entry name" value="RESPONSE_REGULATORY"/>
    <property type="match status" value="1"/>
</dbReference>
<dbReference type="GO" id="GO:0006355">
    <property type="term" value="P:regulation of DNA-templated transcription"/>
    <property type="evidence" value="ECO:0007669"/>
    <property type="project" value="InterPro"/>
</dbReference>
<keyword evidence="9" id="KW-1185">Reference proteome</keyword>
<keyword evidence="3 5" id="KW-0238">DNA-binding</keyword>
<dbReference type="Gene3D" id="3.40.50.2300">
    <property type="match status" value="1"/>
</dbReference>
<organism evidence="8 9">
    <name type="scientific">Pseudobdellovibrio exovorus JSS</name>
    <dbReference type="NCBI Taxonomy" id="1184267"/>
    <lineage>
        <taxon>Bacteria</taxon>
        <taxon>Pseudomonadati</taxon>
        <taxon>Bdellovibrionota</taxon>
        <taxon>Bdellovibrionia</taxon>
        <taxon>Bdellovibrionales</taxon>
        <taxon>Pseudobdellovibrionaceae</taxon>
        <taxon>Pseudobdellovibrio</taxon>
    </lineage>
</organism>
<dbReference type="EMBL" id="CP003537">
    <property type="protein sequence ID" value="AGH95030.1"/>
    <property type="molecule type" value="Genomic_DNA"/>
</dbReference>
<gene>
    <name evidence="8" type="ORF">A11Q_812</name>
</gene>
<protein>
    <submittedName>
        <fullName evidence="8">DNA-binding response regulator PhoB</fullName>
    </submittedName>
</protein>
<name>M4V9B5_9BACT</name>
<feature type="domain" description="Response regulatory" evidence="6">
    <location>
        <begin position="13"/>
        <end position="127"/>
    </location>
</feature>
<feature type="domain" description="OmpR/PhoB-type" evidence="7">
    <location>
        <begin position="154"/>
        <end position="250"/>
    </location>
</feature>
<dbReference type="SUPFAM" id="SSF46894">
    <property type="entry name" value="C-terminal effector domain of the bipartite response regulators"/>
    <property type="match status" value="1"/>
</dbReference>
<evidence type="ECO:0000313" key="8">
    <source>
        <dbReference type="EMBL" id="AGH95030.1"/>
    </source>
</evidence>
<keyword evidence="1 4" id="KW-0597">Phosphoprotein</keyword>
<evidence type="ECO:0000256" key="5">
    <source>
        <dbReference type="PROSITE-ProRule" id="PRU01091"/>
    </source>
</evidence>
<dbReference type="AlphaFoldDB" id="M4V9B5"/>